<name>A0ABY7SMW9_9RHOB</name>
<keyword evidence="2" id="KW-1185">Reference proteome</keyword>
<accession>A0ABY7SMW9</accession>
<dbReference type="RefSeq" id="WP_271882816.1">
    <property type="nucleotide sequence ID" value="NZ_CP067136.1"/>
</dbReference>
<gene>
    <name evidence="1" type="ORF">JHX87_04900</name>
</gene>
<evidence type="ECO:0000313" key="2">
    <source>
        <dbReference type="Proteomes" id="UP001219349"/>
    </source>
</evidence>
<evidence type="ECO:0000313" key="1">
    <source>
        <dbReference type="EMBL" id="WCR08156.1"/>
    </source>
</evidence>
<protein>
    <submittedName>
        <fullName evidence="1">Uncharacterized protein</fullName>
    </submittedName>
</protein>
<reference evidence="1 2" key="1">
    <citation type="submission" date="2021-01" db="EMBL/GenBank/DDBJ databases">
        <title>Biogeographic distribution of Paracoccus.</title>
        <authorList>
            <person name="Hollensteiner J."/>
            <person name="Leineberger J."/>
            <person name="Brinkhoff T."/>
            <person name="Daniel R."/>
        </authorList>
    </citation>
    <scope>NUCLEOTIDE SEQUENCE [LARGE SCALE GENOMIC DNA]</scope>
    <source>
        <strain evidence="1 2">KCTC 22803</strain>
    </source>
</reference>
<organism evidence="1 2">
    <name type="scientific">Paracoccus fistulariae</name>
    <dbReference type="NCBI Taxonomy" id="658446"/>
    <lineage>
        <taxon>Bacteria</taxon>
        <taxon>Pseudomonadati</taxon>
        <taxon>Pseudomonadota</taxon>
        <taxon>Alphaproteobacteria</taxon>
        <taxon>Rhodobacterales</taxon>
        <taxon>Paracoccaceae</taxon>
        <taxon>Paracoccus</taxon>
    </lineage>
</organism>
<proteinExistence type="predicted"/>
<sequence length="179" mass="20086">MIRTTLIAFAVLSLAPQARTQITEGQEVYSANPQFIETEDLRIAVEAIDDVTYLILTTNKARGETRQFLWDAGSPIRPDRLYLQRSHLCGRGFVDLVLHIPPPRYRDIRSYSYERLVFSDDLSQMVTQMQDGSVAAANAVLPLQVFTLNPETSGFDFPDTPVTCQNGIPKGPDPVWQAE</sequence>
<dbReference type="EMBL" id="CP067136">
    <property type="protein sequence ID" value="WCR08156.1"/>
    <property type="molecule type" value="Genomic_DNA"/>
</dbReference>
<dbReference type="Proteomes" id="UP001219349">
    <property type="component" value="Chromosome"/>
</dbReference>